<comment type="similarity">
    <text evidence="1">Belongs to the nitroreductase family.</text>
</comment>
<organism evidence="4 5">
    <name type="scientific">Antricoccus suffuscus</name>
    <dbReference type="NCBI Taxonomy" id="1629062"/>
    <lineage>
        <taxon>Bacteria</taxon>
        <taxon>Bacillati</taxon>
        <taxon>Actinomycetota</taxon>
        <taxon>Actinomycetes</taxon>
        <taxon>Geodermatophilales</taxon>
        <taxon>Antricoccaceae</taxon>
        <taxon>Antricoccus</taxon>
    </lineage>
</organism>
<comment type="caution">
    <text evidence="4">The sequence shown here is derived from an EMBL/GenBank/DDBJ whole genome shotgun (WGS) entry which is preliminary data.</text>
</comment>
<dbReference type="OrthoDB" id="3774920at2"/>
<keyword evidence="2" id="KW-0560">Oxidoreductase</keyword>
<gene>
    <name evidence="4" type="ORF">CLV47_10379</name>
</gene>
<keyword evidence="5" id="KW-1185">Reference proteome</keyword>
<evidence type="ECO:0000313" key="5">
    <source>
        <dbReference type="Proteomes" id="UP000237752"/>
    </source>
</evidence>
<dbReference type="AlphaFoldDB" id="A0A2T1A347"/>
<dbReference type="Gene3D" id="3.40.109.10">
    <property type="entry name" value="NADH Oxidase"/>
    <property type="match status" value="1"/>
</dbReference>
<reference evidence="4 5" key="1">
    <citation type="submission" date="2018-03" db="EMBL/GenBank/DDBJ databases">
        <title>Genomic Encyclopedia of Archaeal and Bacterial Type Strains, Phase II (KMG-II): from individual species to whole genera.</title>
        <authorList>
            <person name="Goeker M."/>
        </authorList>
    </citation>
    <scope>NUCLEOTIDE SEQUENCE [LARGE SCALE GENOMIC DNA]</scope>
    <source>
        <strain evidence="4 5">DSM 100065</strain>
    </source>
</reference>
<evidence type="ECO:0000256" key="1">
    <source>
        <dbReference type="ARBA" id="ARBA00007118"/>
    </source>
</evidence>
<accession>A0A2T1A347</accession>
<dbReference type="PANTHER" id="PTHR43673:SF10">
    <property type="entry name" value="NADH DEHYDROGENASE_NAD(P)H NITROREDUCTASE XCC3605-RELATED"/>
    <property type="match status" value="1"/>
</dbReference>
<dbReference type="InterPro" id="IPR000415">
    <property type="entry name" value="Nitroreductase-like"/>
</dbReference>
<feature type="domain" description="Nitroreductase" evidence="3">
    <location>
        <begin position="12"/>
        <end position="180"/>
    </location>
</feature>
<evidence type="ECO:0000313" key="4">
    <source>
        <dbReference type="EMBL" id="PRZ43023.1"/>
    </source>
</evidence>
<dbReference type="PANTHER" id="PTHR43673">
    <property type="entry name" value="NAD(P)H NITROREDUCTASE YDGI-RELATED"/>
    <property type="match status" value="1"/>
</dbReference>
<proteinExistence type="inferred from homology"/>
<dbReference type="Pfam" id="PF00881">
    <property type="entry name" value="Nitroreductase"/>
    <property type="match status" value="1"/>
</dbReference>
<dbReference type="GO" id="GO:0016491">
    <property type="term" value="F:oxidoreductase activity"/>
    <property type="evidence" value="ECO:0007669"/>
    <property type="project" value="UniProtKB-KW"/>
</dbReference>
<dbReference type="CDD" id="cd02062">
    <property type="entry name" value="Nitro_FMN_reductase"/>
    <property type="match status" value="1"/>
</dbReference>
<dbReference type="InterPro" id="IPR029479">
    <property type="entry name" value="Nitroreductase"/>
</dbReference>
<dbReference type="SUPFAM" id="SSF55469">
    <property type="entry name" value="FMN-dependent nitroreductase-like"/>
    <property type="match status" value="1"/>
</dbReference>
<evidence type="ECO:0000259" key="3">
    <source>
        <dbReference type="Pfam" id="PF00881"/>
    </source>
</evidence>
<dbReference type="EMBL" id="PVUE01000003">
    <property type="protein sequence ID" value="PRZ43023.1"/>
    <property type="molecule type" value="Genomic_DNA"/>
</dbReference>
<protein>
    <submittedName>
        <fullName evidence="4">Nitroreductase</fullName>
    </submittedName>
</protein>
<evidence type="ECO:0000256" key="2">
    <source>
        <dbReference type="ARBA" id="ARBA00023002"/>
    </source>
</evidence>
<dbReference type="Proteomes" id="UP000237752">
    <property type="component" value="Unassembled WGS sequence"/>
</dbReference>
<dbReference type="RefSeq" id="WP_106348008.1">
    <property type="nucleotide sequence ID" value="NZ_PVUE01000003.1"/>
</dbReference>
<sequence>MELLDAMRTTGTCRYFDEADVPDDVLYDAFDAARFGPQGGNRQPARWVLVRDQATKRALADLYLPRWRVYTAPGGRREEAVKTPVGPANDFAENFANIPIIGVLCAKIASLYVTDKDLDRTSVVGGASIYPHMQNVCLALRDKGVATAVTTFLCADEPAVRELLGIPADYLTAAHLGIGYPAKKFPTKLRRGPVSEFVFTERFGAPLFDAQPGI</sequence>
<name>A0A2T1A347_9ACTN</name>